<keyword evidence="2" id="KW-1185">Reference proteome</keyword>
<proteinExistence type="predicted"/>
<evidence type="ECO:0000313" key="2">
    <source>
        <dbReference type="Proteomes" id="UP000013776"/>
    </source>
</evidence>
<dbReference type="AlphaFoldDB" id="R4XB10"/>
<comment type="caution">
    <text evidence="1">The sequence shown here is derived from an EMBL/GenBank/DDBJ whole genome shotgun (WGS) entry which is preliminary data.</text>
</comment>
<gene>
    <name evidence="1" type="ORF">TAPDE_002913</name>
</gene>
<dbReference type="Proteomes" id="UP000013776">
    <property type="component" value="Unassembled WGS sequence"/>
</dbReference>
<organism evidence="1 2">
    <name type="scientific">Taphrina deformans (strain PYCC 5710 / ATCC 11124 / CBS 356.35 / IMI 108563 / JCM 9778 / NBRC 8474)</name>
    <name type="common">Peach leaf curl fungus</name>
    <name type="synonym">Lalaria deformans</name>
    <dbReference type="NCBI Taxonomy" id="1097556"/>
    <lineage>
        <taxon>Eukaryota</taxon>
        <taxon>Fungi</taxon>
        <taxon>Dikarya</taxon>
        <taxon>Ascomycota</taxon>
        <taxon>Taphrinomycotina</taxon>
        <taxon>Taphrinomycetes</taxon>
        <taxon>Taphrinales</taxon>
        <taxon>Taphrinaceae</taxon>
        <taxon>Taphrina</taxon>
    </lineage>
</organism>
<dbReference type="EMBL" id="CAHR02000099">
    <property type="protein sequence ID" value="CCG82764.1"/>
    <property type="molecule type" value="Genomic_DNA"/>
</dbReference>
<dbReference type="VEuPathDB" id="FungiDB:TAPDE_002913"/>
<protein>
    <recommendedName>
        <fullName evidence="3">Transcription factor domain-containing protein</fullName>
    </recommendedName>
</protein>
<evidence type="ECO:0000313" key="1">
    <source>
        <dbReference type="EMBL" id="CCG82764.1"/>
    </source>
</evidence>
<accession>R4XB10</accession>
<reference evidence="1 2" key="1">
    <citation type="journal article" date="2013" name="MBio">
        <title>Genome sequencing of the plant pathogen Taphrina deformans, the causal agent of peach leaf curl.</title>
        <authorList>
            <person name="Cisse O.H."/>
            <person name="Almeida J.M.G.C.F."/>
            <person name="Fonseca A."/>
            <person name="Kumar A.A."/>
            <person name="Salojaervi J."/>
            <person name="Overmyer K."/>
            <person name="Hauser P.M."/>
            <person name="Pagni M."/>
        </authorList>
    </citation>
    <scope>NUCLEOTIDE SEQUENCE [LARGE SCALE GENOMIC DNA]</scope>
    <source>
        <strain evidence="2">PYCC 5710 / ATCC 11124 / CBS 356.35 / IMI 108563 / JCM 9778 / NBRC 8474</strain>
    </source>
</reference>
<sequence>MEAFDSVQENQGRRLDNLYWPSYWQDGAFAEYDHDIQPPDLLTTTEQSSDPSLYYDSPVMPSFSNTITDKHLNTNLLRAFSDAIDLVPSLTFETEDVVWRDINASPMIWRSATEAMLCFAASYLHLTTQDPTYAARAIVHRGLALQSLQTDLSHGCEGVDAAIASSILLCDQAALEGDWQSNILHHRGLANLCDHHLRQSSSSVFAKTRTLRPPNSVMQRRRVNIERICATPDSMGCYNSLERLKRFLSDSSSNLDVKSTEFLGKDKKTKDAKTRQIQYFRGGVGHLLILACDIHEIQAEVYQRALTVNDSSAISEVNHAIVQSQAEGEYWLAYLPQSIVSDALASDPPALLLLAYKYALDILLYRCSHLMRQGRPTFPAPNVILAISYIQHCYQEITIKNNPKYDAAESQLFNDCMIWPLWVLNWAKSYTDTNMDLAAVATTQGLALQSHVAESYLRT</sequence>
<name>R4XB10_TAPDE</name>
<evidence type="ECO:0008006" key="3">
    <source>
        <dbReference type="Google" id="ProtNLM"/>
    </source>
</evidence>